<dbReference type="GO" id="GO:0005737">
    <property type="term" value="C:cytoplasm"/>
    <property type="evidence" value="ECO:0007669"/>
    <property type="project" value="TreeGrafter"/>
</dbReference>
<dbReference type="AlphaFoldDB" id="A0A917A9U7"/>
<dbReference type="GO" id="GO:0008887">
    <property type="term" value="F:glycerate kinase activity"/>
    <property type="evidence" value="ECO:0007669"/>
    <property type="project" value="InterPro"/>
</dbReference>
<proteinExistence type="predicted"/>
<name>A0A917A9U7_9RHOB</name>
<reference evidence="4" key="1">
    <citation type="journal article" date="2019" name="Int. J. Syst. Evol. Microbiol.">
        <title>The Global Catalogue of Microorganisms (GCM) 10K type strain sequencing project: providing services to taxonomists for standard genome sequencing and annotation.</title>
        <authorList>
            <consortium name="The Broad Institute Genomics Platform"/>
            <consortium name="The Broad Institute Genome Sequencing Center for Infectious Disease"/>
            <person name="Wu L."/>
            <person name="Ma J."/>
        </authorList>
    </citation>
    <scope>NUCLEOTIDE SEQUENCE [LARGE SCALE GENOMIC DNA]</scope>
    <source>
        <strain evidence="4">CGMCC 1.12664</strain>
    </source>
</reference>
<sequence>MTPEDKSFLTDLFDAAVAAADPARALAGHLPDPPKGRTVVIGAGKGAAQLARAFETLWPSPLSGVIVTRYGYAAPCQHLRVIEAAHPVPDAAGQAATREVFAALEGLTEDDLVVALITGGGSALLAAPPEGLTLADEQALNESLLVSGAPIGAMNAIRKQVSRVKGGRLALAAAPARVVTLVVSDVPGDDPAEVASGPTVPGPATRDTARAAIRAWNITLPESITRYLSTAVEDAPAPDDPAFSRNEVHVIASAARSLEAAAALSAARGVPTHILSDSMEGEARDIARAHAAIAREIARNNRPFQRPCLLLSGGETTVTLRQKGRGGRNSEFLLAFALATEGVAGIAALAADTDGIDGSEDNAGAFADGDTCAAIRAAGVDPAEALATNDAWGAFDACDALFVPGPTGTNVNDFRAILIR</sequence>
<dbReference type="InterPro" id="IPR038614">
    <property type="entry name" value="GK_N_sf"/>
</dbReference>
<dbReference type="Gene3D" id="3.40.1480.10">
    <property type="entry name" value="MOFRL domain"/>
    <property type="match status" value="1"/>
</dbReference>
<dbReference type="PANTHER" id="PTHR12227">
    <property type="entry name" value="GLYCERATE KINASE"/>
    <property type="match status" value="1"/>
</dbReference>
<dbReference type="PANTHER" id="PTHR12227:SF0">
    <property type="entry name" value="GLYCERATE KINASE"/>
    <property type="match status" value="1"/>
</dbReference>
<keyword evidence="4" id="KW-1185">Reference proteome</keyword>
<dbReference type="SUPFAM" id="SSF82544">
    <property type="entry name" value="GckA/TtuD-like"/>
    <property type="match status" value="1"/>
</dbReference>
<dbReference type="InterPro" id="IPR007835">
    <property type="entry name" value="MOFRL"/>
</dbReference>
<evidence type="ECO:0000313" key="4">
    <source>
        <dbReference type="Proteomes" id="UP000612855"/>
    </source>
</evidence>
<feature type="domain" description="MOFRL-associated" evidence="2">
    <location>
        <begin position="9"/>
        <end position="228"/>
    </location>
</feature>
<gene>
    <name evidence="3" type="primary">ttuD3</name>
    <name evidence="3" type="ORF">GCM10011360_25090</name>
</gene>
<evidence type="ECO:0000259" key="1">
    <source>
        <dbReference type="Pfam" id="PF05161"/>
    </source>
</evidence>
<dbReference type="InterPro" id="IPR025286">
    <property type="entry name" value="MOFRL_assoc_dom"/>
</dbReference>
<organism evidence="3 4">
    <name type="scientific">Primorskyibacter flagellatus</name>
    <dbReference type="NCBI Taxonomy" id="1387277"/>
    <lineage>
        <taxon>Bacteria</taxon>
        <taxon>Pseudomonadati</taxon>
        <taxon>Pseudomonadota</taxon>
        <taxon>Alphaproteobacteria</taxon>
        <taxon>Rhodobacterales</taxon>
        <taxon>Roseobacteraceae</taxon>
        <taxon>Primorskyibacter</taxon>
    </lineage>
</organism>
<dbReference type="EMBL" id="BMFJ01000001">
    <property type="protein sequence ID" value="GGE36275.1"/>
    <property type="molecule type" value="Genomic_DNA"/>
</dbReference>
<comment type="caution">
    <text evidence="3">The sequence shown here is derived from an EMBL/GenBank/DDBJ whole genome shotgun (WGS) entry which is preliminary data.</text>
</comment>
<dbReference type="InterPro" id="IPR037035">
    <property type="entry name" value="GK-like_C_sf"/>
</dbReference>
<dbReference type="Pfam" id="PF13660">
    <property type="entry name" value="DUF4147"/>
    <property type="match status" value="1"/>
</dbReference>
<protein>
    <submittedName>
        <fullName evidence="3">TtuD3 hydroxypyruvate reductase</fullName>
    </submittedName>
</protein>
<evidence type="ECO:0000313" key="3">
    <source>
        <dbReference type="EMBL" id="GGE36275.1"/>
    </source>
</evidence>
<dbReference type="RefSeq" id="WP_188478011.1">
    <property type="nucleotide sequence ID" value="NZ_BMFJ01000001.1"/>
</dbReference>
<feature type="domain" description="MOFRL" evidence="1">
    <location>
        <begin position="308"/>
        <end position="413"/>
    </location>
</feature>
<dbReference type="Gene3D" id="3.40.50.10180">
    <property type="entry name" value="Glycerate kinase, MOFRL-like N-terminal domain"/>
    <property type="match status" value="1"/>
</dbReference>
<dbReference type="Pfam" id="PF05161">
    <property type="entry name" value="MOFRL"/>
    <property type="match status" value="1"/>
</dbReference>
<accession>A0A917A9U7</accession>
<dbReference type="Proteomes" id="UP000612855">
    <property type="component" value="Unassembled WGS sequence"/>
</dbReference>
<evidence type="ECO:0000259" key="2">
    <source>
        <dbReference type="Pfam" id="PF13660"/>
    </source>
</evidence>
<dbReference type="InterPro" id="IPR039760">
    <property type="entry name" value="MOFRL_protein"/>
</dbReference>